<dbReference type="PANTHER" id="PTHR43498">
    <property type="entry name" value="FERREDOXIN:COB-COM HETERODISULFIDE REDUCTASE SUBUNIT A"/>
    <property type="match status" value="1"/>
</dbReference>
<dbReference type="GO" id="GO:0046872">
    <property type="term" value="F:metal ion binding"/>
    <property type="evidence" value="ECO:0007669"/>
    <property type="project" value="UniProtKB-KW"/>
</dbReference>
<dbReference type="EMBL" id="CACRTO010000049">
    <property type="protein sequence ID" value="VYU67633.1"/>
    <property type="molecule type" value="Genomic_DNA"/>
</dbReference>
<evidence type="ECO:0000256" key="2">
    <source>
        <dbReference type="ARBA" id="ARBA00022723"/>
    </source>
</evidence>
<keyword evidence="2" id="KW-0479">Metal-binding</keyword>
<organism evidence="6">
    <name type="scientific">Clostridium tertium</name>
    <dbReference type="NCBI Taxonomy" id="1559"/>
    <lineage>
        <taxon>Bacteria</taxon>
        <taxon>Bacillati</taxon>
        <taxon>Bacillota</taxon>
        <taxon>Clostridia</taxon>
        <taxon>Eubacteriales</taxon>
        <taxon>Clostridiaceae</taxon>
        <taxon>Clostridium</taxon>
    </lineage>
</organism>
<reference evidence="6" key="1">
    <citation type="submission" date="2019-11" db="EMBL/GenBank/DDBJ databases">
        <authorList>
            <person name="Feng L."/>
        </authorList>
    </citation>
    <scope>NUCLEOTIDE SEQUENCE</scope>
    <source>
        <strain evidence="6">CTertiumLFYP3</strain>
    </source>
</reference>
<keyword evidence="3" id="KW-0560">Oxidoreductase</keyword>
<evidence type="ECO:0000256" key="4">
    <source>
        <dbReference type="ARBA" id="ARBA00023004"/>
    </source>
</evidence>
<name>A0A6N3GUJ4_9CLOT</name>
<dbReference type="GO" id="GO:0016491">
    <property type="term" value="F:oxidoreductase activity"/>
    <property type="evidence" value="ECO:0007669"/>
    <property type="project" value="UniProtKB-KW"/>
</dbReference>
<evidence type="ECO:0000313" key="6">
    <source>
        <dbReference type="EMBL" id="VYU67633.1"/>
    </source>
</evidence>
<evidence type="ECO:0000256" key="5">
    <source>
        <dbReference type="ARBA" id="ARBA00023014"/>
    </source>
</evidence>
<dbReference type="Gene3D" id="3.50.50.60">
    <property type="entry name" value="FAD/NAD(P)-binding domain"/>
    <property type="match status" value="1"/>
</dbReference>
<dbReference type="AlphaFoldDB" id="A0A6N3GUJ4"/>
<dbReference type="Pfam" id="PF12831">
    <property type="entry name" value="FAD_oxidored"/>
    <property type="match status" value="1"/>
</dbReference>
<dbReference type="SUPFAM" id="SSF51905">
    <property type="entry name" value="FAD/NAD(P)-binding domain"/>
    <property type="match status" value="1"/>
</dbReference>
<evidence type="ECO:0000256" key="1">
    <source>
        <dbReference type="ARBA" id="ARBA00022485"/>
    </source>
</evidence>
<keyword evidence="4" id="KW-0408">Iron</keyword>
<evidence type="ECO:0000256" key="3">
    <source>
        <dbReference type="ARBA" id="ARBA00023002"/>
    </source>
</evidence>
<keyword evidence="5" id="KW-0411">Iron-sulfur</keyword>
<dbReference type="RefSeq" id="WP_156627883.1">
    <property type="nucleotide sequence ID" value="NZ_CACRTO010000049.1"/>
</dbReference>
<sequence>MKKINYYDKEINLIYSVDTVVVGGGTAGAVAAISSAKSGNKTLVVEKHISLGGTQTNALVTPMMPTYVDNFEINTLIVKELEKLGCNTDDKKSKCSWFNVENLVYVLEKLILKYNAEILYDANLVDVIKEEDRIKYIIVNTIEGLVAIEGKNFVDATGDALLSRLSKVKVVSGDENGNNQMVSFRFEVGGIDVDKLRKYMKSLGDTFCTLEEGEFYEIAMVRDKGFVLEPIFKKALSEGVLIEEDLRYFQGFTIPNKRNCMSFNCPHIPGVNNNTDAITRSKAVIKGREMINRLINFMKLYLPGFEEAFLLREASALGVRESYRILGEYILNEEDYLNRARFEDGIARGDWYIDVHSVTNKSGKEYRYEKGEYYEIPYRCLITKDVRNLIVVGRCISSTFLVQASIRIQPTLRDLGEIAGEACAYSIKNNIDLNKINGKVFRKFR</sequence>
<gene>
    <name evidence="6" type="ORF">CTLFYP3_00092</name>
</gene>
<keyword evidence="1" id="KW-0004">4Fe-4S</keyword>
<dbReference type="PANTHER" id="PTHR43498:SF1">
    <property type="entry name" value="COB--COM HETERODISULFIDE REDUCTASE IRON-SULFUR SUBUNIT A"/>
    <property type="match status" value="1"/>
</dbReference>
<dbReference type="InterPro" id="IPR039650">
    <property type="entry name" value="HdrA-like"/>
</dbReference>
<dbReference type="GO" id="GO:0051539">
    <property type="term" value="F:4 iron, 4 sulfur cluster binding"/>
    <property type="evidence" value="ECO:0007669"/>
    <property type="project" value="UniProtKB-KW"/>
</dbReference>
<accession>A0A6N3GUJ4</accession>
<protein>
    <submittedName>
        <fullName evidence="6">Ribulose-1,5-biphosphate synthetase</fullName>
    </submittedName>
</protein>
<proteinExistence type="predicted"/>
<dbReference type="InterPro" id="IPR036188">
    <property type="entry name" value="FAD/NAD-bd_sf"/>
</dbReference>